<sequence length="86" mass="9948">MAVYQSDGKKLIGVEYDLIPQINDIIDGMRILSVDMKSIEEYAVFLLEPLSRRVICYIFDEIFIIGKSNEFETLNEAIEAWKAEEI</sequence>
<evidence type="ECO:0000313" key="1">
    <source>
        <dbReference type="EMBL" id="SFV66312.1"/>
    </source>
</evidence>
<dbReference type="EMBL" id="FPHK01000100">
    <property type="protein sequence ID" value="SFV66312.1"/>
    <property type="molecule type" value="Genomic_DNA"/>
</dbReference>
<accession>A0A1W1CKT2</accession>
<protein>
    <submittedName>
        <fullName evidence="1">Uncharacterized protein</fullName>
    </submittedName>
</protein>
<dbReference type="AlphaFoldDB" id="A0A1W1CKT2"/>
<proteinExistence type="predicted"/>
<gene>
    <name evidence="1" type="ORF">MNB_SM-6-387</name>
</gene>
<organism evidence="1">
    <name type="scientific">hydrothermal vent metagenome</name>
    <dbReference type="NCBI Taxonomy" id="652676"/>
    <lineage>
        <taxon>unclassified sequences</taxon>
        <taxon>metagenomes</taxon>
        <taxon>ecological metagenomes</taxon>
    </lineage>
</organism>
<reference evidence="1" key="1">
    <citation type="submission" date="2016-10" db="EMBL/GenBank/DDBJ databases">
        <authorList>
            <person name="de Groot N.N."/>
        </authorList>
    </citation>
    <scope>NUCLEOTIDE SEQUENCE</scope>
</reference>
<name>A0A1W1CKT2_9ZZZZ</name>